<keyword evidence="4" id="KW-1185">Reference proteome</keyword>
<dbReference type="AlphaFoldDB" id="A0AAE0X1E6"/>
<feature type="region of interest" description="Disordered" evidence="2">
    <location>
        <begin position="1"/>
        <end position="190"/>
    </location>
</feature>
<dbReference type="EMBL" id="JAULSO010000005">
    <property type="protein sequence ID" value="KAK3682433.1"/>
    <property type="molecule type" value="Genomic_DNA"/>
</dbReference>
<keyword evidence="1" id="KW-0175">Coiled coil</keyword>
<feature type="compositionally biased region" description="Basic and acidic residues" evidence="2">
    <location>
        <begin position="63"/>
        <end position="80"/>
    </location>
</feature>
<feature type="region of interest" description="Disordered" evidence="2">
    <location>
        <begin position="218"/>
        <end position="279"/>
    </location>
</feature>
<feature type="compositionally biased region" description="Polar residues" evidence="2">
    <location>
        <begin position="224"/>
        <end position="237"/>
    </location>
</feature>
<reference evidence="3" key="2">
    <citation type="submission" date="2023-06" db="EMBL/GenBank/DDBJ databases">
        <authorList>
            <consortium name="Lawrence Berkeley National Laboratory"/>
            <person name="Haridas S."/>
            <person name="Hensen N."/>
            <person name="Bonometti L."/>
            <person name="Westerberg I."/>
            <person name="Brannstrom I.O."/>
            <person name="Guillou S."/>
            <person name="Cros-Aarteil S."/>
            <person name="Calhoun S."/>
            <person name="Kuo A."/>
            <person name="Mondo S."/>
            <person name="Pangilinan J."/>
            <person name="Riley R."/>
            <person name="Labutti K."/>
            <person name="Andreopoulos B."/>
            <person name="Lipzen A."/>
            <person name="Chen C."/>
            <person name="Yanf M."/>
            <person name="Daum C."/>
            <person name="Ng V."/>
            <person name="Clum A."/>
            <person name="Steindorff A."/>
            <person name="Ohm R."/>
            <person name="Martin F."/>
            <person name="Silar P."/>
            <person name="Natvig D."/>
            <person name="Lalanne C."/>
            <person name="Gautier V."/>
            <person name="Ament-Velasquez S.L."/>
            <person name="Kruys A."/>
            <person name="Hutchinson M.I."/>
            <person name="Powell A.J."/>
            <person name="Barry K."/>
            <person name="Miller A.N."/>
            <person name="Grigoriev I.V."/>
            <person name="Debuchy R."/>
            <person name="Gladieux P."/>
            <person name="Thoren M.H."/>
            <person name="Johannesson H."/>
        </authorList>
    </citation>
    <scope>NUCLEOTIDE SEQUENCE</scope>
    <source>
        <strain evidence="3">CBS 314.62</strain>
    </source>
</reference>
<feature type="compositionally biased region" description="Polar residues" evidence="2">
    <location>
        <begin position="47"/>
        <end position="56"/>
    </location>
</feature>
<feature type="compositionally biased region" description="Polar residues" evidence="2">
    <location>
        <begin position="316"/>
        <end position="325"/>
    </location>
</feature>
<sequence>MPAISKQPQAIERSPYDYPESTSSSKSEEDIPAKASPIRKSPLRRPSLNSVPTLRSASLKRRQGNDDVGLHLQQEKRLKGDVPPVDVTGPQEAQPDGDDTDDDDIDAVDTAVLSALNAFAPRSSQLPRSSPLPNPFTPSPLKNRIEVVLHSGKKSSRKSMSVVGRGEKEAETPGHDGVSTETENDQTPGRLRTRLHALTGRNTSTVQETPQPEVTTRVLHPNPVIQTVESPVNTDNDNGNEDTSIHIPSMPSASEGSPELQSSATKRRQLLEPSETLRGVSEATRGDILGRVASINGLRESNQANESEIVARVASSAVSENSFPSPSRLRRTIRKTPRTQPSPLPRPTRRSPASTRIAPAQRLPAQRAMHRNQPTTHQQTNDFNGFDESEEFGLDQDDEGEPLVNDSPESSSHRAYDDVSFDETDSTNDFKVTINIPRETLDEMFNLMGQAGWTGNDDDWEEVLLTNPESTLTAPGLRFYERLERLKFLLDSAPRGPDLFQQKEWFQRKQAESAKVNFDIETSVDEFCSMLQDDIPVEERTELLEDLLQGIIPMLIITLQSSFALGGVVENDSGDLELKEEGDFSGITLQCLMDPVVWIDCLYEVLAQEQELDRIEDGDDDESRDEGKVRKLQQKRLKDPLDHLVKILNEGSRIMKLYEDKARDEAARLAREKEQEKEFAKARERELAWCLSTKQLRNKPSPMAELWRKATAGTDLAPASSESRNRGVSTKKAYSSAILVAPGGRGRGYRLPSSSQRTFTQQQEQRQQSLSSAEPVASRTRVPRPRVQALGGSREQRQPMLKYAPWPNVDLQFLLNSLRQLRVPVNREFIEECAELLDRPIDQVRQEVYKLQQSAKRLTLKKGGLPEIWFK</sequence>
<feature type="compositionally biased region" description="Basic residues" evidence="2">
    <location>
        <begin position="328"/>
        <end position="337"/>
    </location>
</feature>
<dbReference type="Proteomes" id="UP001270362">
    <property type="component" value="Unassembled WGS sequence"/>
</dbReference>
<feature type="compositionally biased region" description="Polar residues" evidence="2">
    <location>
        <begin position="372"/>
        <end position="383"/>
    </location>
</feature>
<evidence type="ECO:0000313" key="4">
    <source>
        <dbReference type="Proteomes" id="UP001270362"/>
    </source>
</evidence>
<feature type="region of interest" description="Disordered" evidence="2">
    <location>
        <begin position="314"/>
        <end position="422"/>
    </location>
</feature>
<reference evidence="3" key="1">
    <citation type="journal article" date="2023" name="Mol. Phylogenet. Evol.">
        <title>Genome-scale phylogeny and comparative genomics of the fungal order Sordariales.</title>
        <authorList>
            <person name="Hensen N."/>
            <person name="Bonometti L."/>
            <person name="Westerberg I."/>
            <person name="Brannstrom I.O."/>
            <person name="Guillou S."/>
            <person name="Cros-Aarteil S."/>
            <person name="Calhoun S."/>
            <person name="Haridas S."/>
            <person name="Kuo A."/>
            <person name="Mondo S."/>
            <person name="Pangilinan J."/>
            <person name="Riley R."/>
            <person name="LaButti K."/>
            <person name="Andreopoulos B."/>
            <person name="Lipzen A."/>
            <person name="Chen C."/>
            <person name="Yan M."/>
            <person name="Daum C."/>
            <person name="Ng V."/>
            <person name="Clum A."/>
            <person name="Steindorff A."/>
            <person name="Ohm R.A."/>
            <person name="Martin F."/>
            <person name="Silar P."/>
            <person name="Natvig D.O."/>
            <person name="Lalanne C."/>
            <person name="Gautier V."/>
            <person name="Ament-Velasquez S.L."/>
            <person name="Kruys A."/>
            <person name="Hutchinson M.I."/>
            <person name="Powell A.J."/>
            <person name="Barry K."/>
            <person name="Miller A.N."/>
            <person name="Grigoriev I.V."/>
            <person name="Debuchy R."/>
            <person name="Gladieux P."/>
            <person name="Hiltunen Thoren M."/>
            <person name="Johannesson H."/>
        </authorList>
    </citation>
    <scope>NUCLEOTIDE SEQUENCE</scope>
    <source>
        <strain evidence="3">CBS 314.62</strain>
    </source>
</reference>
<comment type="caution">
    <text evidence="3">The sequence shown here is derived from an EMBL/GenBank/DDBJ whole genome shotgun (WGS) entry which is preliminary data.</text>
</comment>
<evidence type="ECO:0000256" key="1">
    <source>
        <dbReference type="SAM" id="Coils"/>
    </source>
</evidence>
<feature type="compositionally biased region" description="Acidic residues" evidence="2">
    <location>
        <begin position="95"/>
        <end position="107"/>
    </location>
</feature>
<name>A0AAE0X1E6_9PEZI</name>
<feature type="compositionally biased region" description="Polar residues" evidence="2">
    <location>
        <begin position="251"/>
        <end position="264"/>
    </location>
</feature>
<organism evidence="3 4">
    <name type="scientific">Podospora appendiculata</name>
    <dbReference type="NCBI Taxonomy" id="314037"/>
    <lineage>
        <taxon>Eukaryota</taxon>
        <taxon>Fungi</taxon>
        <taxon>Dikarya</taxon>
        <taxon>Ascomycota</taxon>
        <taxon>Pezizomycotina</taxon>
        <taxon>Sordariomycetes</taxon>
        <taxon>Sordariomycetidae</taxon>
        <taxon>Sordariales</taxon>
        <taxon>Podosporaceae</taxon>
        <taxon>Podospora</taxon>
    </lineage>
</organism>
<accession>A0AAE0X1E6</accession>
<proteinExistence type="predicted"/>
<feature type="compositionally biased region" description="Basic and acidic residues" evidence="2">
    <location>
        <begin position="165"/>
        <end position="174"/>
    </location>
</feature>
<gene>
    <name evidence="3" type="ORF">B0T22DRAFT_283526</name>
</gene>
<evidence type="ECO:0000313" key="3">
    <source>
        <dbReference type="EMBL" id="KAK3682433.1"/>
    </source>
</evidence>
<feature type="region of interest" description="Disordered" evidence="2">
    <location>
        <begin position="745"/>
        <end position="798"/>
    </location>
</feature>
<feature type="compositionally biased region" description="Acidic residues" evidence="2">
    <location>
        <begin position="385"/>
        <end position="401"/>
    </location>
</feature>
<evidence type="ECO:0000256" key="2">
    <source>
        <dbReference type="SAM" id="MobiDB-lite"/>
    </source>
</evidence>
<feature type="coiled-coil region" evidence="1">
    <location>
        <begin position="655"/>
        <end position="683"/>
    </location>
</feature>
<feature type="compositionally biased region" description="Low complexity" evidence="2">
    <location>
        <begin position="753"/>
        <end position="772"/>
    </location>
</feature>
<protein>
    <submittedName>
        <fullName evidence="3">Uncharacterized protein</fullName>
    </submittedName>
</protein>